<keyword evidence="10 13" id="KW-0411">Iron-sulfur</keyword>
<dbReference type="KEGG" id="hcv:FTV88_2900"/>
<dbReference type="OrthoDB" id="9781776at2"/>
<dbReference type="Pfam" id="PF01930">
    <property type="entry name" value="Cas_Cas4"/>
    <property type="match status" value="1"/>
</dbReference>
<keyword evidence="8 13" id="KW-0269">Exonuclease</keyword>
<dbReference type="EMBL" id="CP045875">
    <property type="protein sequence ID" value="QGG48989.1"/>
    <property type="molecule type" value="Genomic_DNA"/>
</dbReference>
<sequence length="202" mass="23410">MEPIIVPISALNAYSYCPFRCYLEYICGEYIDNEHTLTGTFLHQNVDMPGILGREGILKHRAVKLYHEELGIIGKSDLVEEKGNLTYPVEYKKGRRGKWQNDEVQLCAQALALEYMLDKRIEYGFLYYFGSRLRLQVTFDQELRLKTQEVIQAVQQMFITAERPVQKYGPRCSGCSLIERCLPREVTMIRKAVQEESKAKEG</sequence>
<dbReference type="EC" id="3.1.12.1" evidence="3 13"/>
<dbReference type="Gene3D" id="3.90.320.10">
    <property type="match status" value="1"/>
</dbReference>
<comment type="cofactor">
    <cofactor evidence="13">
        <name>iron-sulfur cluster</name>
        <dbReference type="ChEBI" id="CHEBI:30408"/>
    </cofactor>
</comment>
<name>A0A5Q2N519_9FIRM</name>
<protein>
    <recommendedName>
        <fullName evidence="4 13">CRISPR-associated exonuclease Cas4</fullName>
        <ecNumber evidence="3 13">3.1.12.1</ecNumber>
    </recommendedName>
</protein>
<dbReference type="AlphaFoldDB" id="A0A5Q2N519"/>
<evidence type="ECO:0000259" key="14">
    <source>
        <dbReference type="Pfam" id="PF01930"/>
    </source>
</evidence>
<dbReference type="RefSeq" id="WP_153726047.1">
    <property type="nucleotide sequence ID" value="NZ_CP045875.1"/>
</dbReference>
<dbReference type="InterPro" id="IPR051827">
    <property type="entry name" value="Cas4_exonuclease"/>
</dbReference>
<evidence type="ECO:0000313" key="16">
    <source>
        <dbReference type="Proteomes" id="UP000366051"/>
    </source>
</evidence>
<dbReference type="GO" id="GO:0051607">
    <property type="term" value="P:defense response to virus"/>
    <property type="evidence" value="ECO:0007669"/>
    <property type="project" value="UniProtKB-KW"/>
</dbReference>
<evidence type="ECO:0000256" key="2">
    <source>
        <dbReference type="ARBA" id="ARBA00009189"/>
    </source>
</evidence>
<dbReference type="InterPro" id="IPR022765">
    <property type="entry name" value="Dna2/Cas4_DUF83"/>
</dbReference>
<evidence type="ECO:0000256" key="3">
    <source>
        <dbReference type="ARBA" id="ARBA00012768"/>
    </source>
</evidence>
<evidence type="ECO:0000256" key="6">
    <source>
        <dbReference type="ARBA" id="ARBA00022723"/>
    </source>
</evidence>
<dbReference type="PANTHER" id="PTHR36531">
    <property type="entry name" value="CRISPR-ASSOCIATED EXONUCLEASE CAS4"/>
    <property type="match status" value="1"/>
</dbReference>
<reference evidence="16" key="1">
    <citation type="submission" date="2019-11" db="EMBL/GenBank/DDBJ databases">
        <title>Genome sequence of Heliorestis convoluta strain HH, an alkaliphilic and minimalistic phototrophic bacterium from a soda lake in Egypt.</title>
        <authorList>
            <person name="Dewey E.D."/>
            <person name="Stokes L.M."/>
            <person name="Burchell B.M."/>
            <person name="Shaffer K.N."/>
            <person name="Huntington A.M."/>
            <person name="Baker J.M."/>
            <person name="Nadendla S."/>
            <person name="Giglio M.G."/>
            <person name="Touchman J.W."/>
            <person name="Blankenship R.E."/>
            <person name="Madigan M.T."/>
            <person name="Sattley W.M."/>
        </authorList>
    </citation>
    <scope>NUCLEOTIDE SEQUENCE [LARGE SCALE GENOMIC DNA]</scope>
    <source>
        <strain evidence="16">HH</strain>
    </source>
</reference>
<keyword evidence="11 13" id="KW-0051">Antiviral defense</keyword>
<comment type="cofactor">
    <cofactor evidence="1">
        <name>[4Fe-4S] cluster</name>
        <dbReference type="ChEBI" id="CHEBI:49883"/>
    </cofactor>
</comment>
<dbReference type="GO" id="GO:0046872">
    <property type="term" value="F:metal ion binding"/>
    <property type="evidence" value="ECO:0007669"/>
    <property type="project" value="UniProtKB-KW"/>
</dbReference>
<dbReference type="InterPro" id="IPR013343">
    <property type="entry name" value="CRISPR-assoc_prot_Cas4"/>
</dbReference>
<dbReference type="Proteomes" id="UP000366051">
    <property type="component" value="Chromosome"/>
</dbReference>
<evidence type="ECO:0000256" key="9">
    <source>
        <dbReference type="ARBA" id="ARBA00023004"/>
    </source>
</evidence>
<proteinExistence type="inferred from homology"/>
<dbReference type="GO" id="GO:0051536">
    <property type="term" value="F:iron-sulfur cluster binding"/>
    <property type="evidence" value="ECO:0007669"/>
    <property type="project" value="UniProtKB-KW"/>
</dbReference>
<evidence type="ECO:0000256" key="4">
    <source>
        <dbReference type="ARBA" id="ARBA00020049"/>
    </source>
</evidence>
<keyword evidence="9 13" id="KW-0408">Iron</keyword>
<evidence type="ECO:0000256" key="5">
    <source>
        <dbReference type="ARBA" id="ARBA00022722"/>
    </source>
</evidence>
<feature type="domain" description="DUF83" evidence="14">
    <location>
        <begin position="9"/>
        <end position="182"/>
    </location>
</feature>
<evidence type="ECO:0000256" key="13">
    <source>
        <dbReference type="RuleBase" id="RU365022"/>
    </source>
</evidence>
<evidence type="ECO:0000256" key="8">
    <source>
        <dbReference type="ARBA" id="ARBA00022839"/>
    </source>
</evidence>
<keyword evidence="12 13" id="KW-0464">Manganese</keyword>
<accession>A0A5Q2N519</accession>
<evidence type="ECO:0000256" key="12">
    <source>
        <dbReference type="ARBA" id="ARBA00023211"/>
    </source>
</evidence>
<dbReference type="InterPro" id="IPR011604">
    <property type="entry name" value="PDDEXK-like_dom_sf"/>
</dbReference>
<keyword evidence="7 13" id="KW-0378">Hydrolase</keyword>
<comment type="function">
    <text evidence="13">CRISPR (clustered regularly interspaced short palindromic repeat) is an adaptive immune system that provides protection against mobile genetic elements (viruses, transposable elements and conjugative plasmids). CRISPR clusters contain sequences complementary to antecedent mobile elements and target invading nucleic acids. CRISPR clusters are transcribed and processed into CRISPR RNA (crRNA).</text>
</comment>
<dbReference type="GO" id="GO:0004527">
    <property type="term" value="F:exonuclease activity"/>
    <property type="evidence" value="ECO:0007669"/>
    <property type="project" value="UniProtKB-KW"/>
</dbReference>
<evidence type="ECO:0000256" key="10">
    <source>
        <dbReference type="ARBA" id="ARBA00023014"/>
    </source>
</evidence>
<evidence type="ECO:0000313" key="15">
    <source>
        <dbReference type="EMBL" id="QGG48989.1"/>
    </source>
</evidence>
<gene>
    <name evidence="15" type="primary">cas4</name>
    <name evidence="15" type="ORF">FTV88_2900</name>
</gene>
<evidence type="ECO:0000256" key="7">
    <source>
        <dbReference type="ARBA" id="ARBA00022801"/>
    </source>
</evidence>
<dbReference type="PANTHER" id="PTHR36531:SF6">
    <property type="entry name" value="DNA REPLICATION ATP-DEPENDENT HELICASE_NUCLEASE DNA2"/>
    <property type="match status" value="1"/>
</dbReference>
<keyword evidence="5 13" id="KW-0540">Nuclease</keyword>
<organism evidence="15 16">
    <name type="scientific">Heliorestis convoluta</name>
    <dbReference type="NCBI Taxonomy" id="356322"/>
    <lineage>
        <taxon>Bacteria</taxon>
        <taxon>Bacillati</taxon>
        <taxon>Bacillota</taxon>
        <taxon>Clostridia</taxon>
        <taxon>Eubacteriales</taxon>
        <taxon>Heliobacteriaceae</taxon>
        <taxon>Heliorestis</taxon>
    </lineage>
</organism>
<keyword evidence="16" id="KW-1185">Reference proteome</keyword>
<comment type="similarity">
    <text evidence="2 13">Belongs to the CRISPR-associated exonuclease Cas4 family.</text>
</comment>
<keyword evidence="6 13" id="KW-0479">Metal-binding</keyword>
<dbReference type="NCBIfam" id="TIGR00372">
    <property type="entry name" value="cas4"/>
    <property type="match status" value="1"/>
</dbReference>
<evidence type="ECO:0000256" key="1">
    <source>
        <dbReference type="ARBA" id="ARBA00001966"/>
    </source>
</evidence>
<evidence type="ECO:0000256" key="11">
    <source>
        <dbReference type="ARBA" id="ARBA00023118"/>
    </source>
</evidence>
<comment type="cofactor">
    <cofactor evidence="13">
        <name>Mg(2+)</name>
        <dbReference type="ChEBI" id="CHEBI:18420"/>
    </cofactor>
    <cofactor evidence="13">
        <name>Mn(2+)</name>
        <dbReference type="ChEBI" id="CHEBI:29035"/>
    </cofactor>
    <text evidence="13">Mg(2+) or Mn(2+) required for ssDNA cleavage activity.</text>
</comment>